<keyword evidence="13 20" id="KW-0472">Membrane</keyword>
<dbReference type="OrthoDB" id="78669at2759"/>
<keyword evidence="12" id="KW-0406">Ion transport</keyword>
<feature type="transmembrane region" description="Helical" evidence="20">
    <location>
        <begin position="413"/>
        <end position="432"/>
    </location>
</feature>
<dbReference type="GO" id="GO:0005385">
    <property type="term" value="F:zinc ion transmembrane transporter activity"/>
    <property type="evidence" value="ECO:0007669"/>
    <property type="project" value="InterPro"/>
</dbReference>
<keyword evidence="10 20" id="KW-1133">Transmembrane helix</keyword>
<evidence type="ECO:0000256" key="7">
    <source>
        <dbReference type="ARBA" id="ARBA00022692"/>
    </source>
</evidence>
<feature type="compositionally biased region" description="Polar residues" evidence="19">
    <location>
        <begin position="747"/>
        <end position="780"/>
    </location>
</feature>
<dbReference type="InParanoid" id="A0A0D2WYH5"/>
<keyword evidence="5" id="KW-0813">Transport</keyword>
<evidence type="ECO:0000256" key="14">
    <source>
        <dbReference type="ARBA" id="ARBA00038531"/>
    </source>
</evidence>
<evidence type="ECO:0000256" key="9">
    <source>
        <dbReference type="ARBA" id="ARBA00022833"/>
    </source>
</evidence>
<comment type="subcellular location">
    <subcellularLocation>
        <location evidence="3">Cytoplasmic vesicle</location>
        <location evidence="3">COPII-coated vesicle membrane</location>
        <topology evidence="3">Multi-pass membrane protein</topology>
    </subcellularLocation>
    <subcellularLocation>
        <location evidence="4">Cytoplasmic vesicle</location>
        <location evidence="4">Secretory vesicle membrane</location>
        <topology evidence="4">Multi-pass membrane protein</topology>
    </subcellularLocation>
    <subcellularLocation>
        <location evidence="2">Golgi apparatus</location>
        <location evidence="2">Golgi stack membrane</location>
        <topology evidence="2">Multi-pass membrane protein</topology>
    </subcellularLocation>
    <subcellularLocation>
        <location evidence="1">Golgi apparatus</location>
        <location evidence="1">trans-Golgi network membrane</location>
        <topology evidence="1">Multi-pass membrane protein</topology>
    </subcellularLocation>
</comment>
<feature type="transmembrane region" description="Helical" evidence="20">
    <location>
        <begin position="212"/>
        <end position="231"/>
    </location>
</feature>
<reference evidence="23" key="1">
    <citation type="submission" date="2011-02" db="EMBL/GenBank/DDBJ databases">
        <title>The Genome Sequence of Capsaspora owczarzaki ATCC 30864.</title>
        <authorList>
            <person name="Russ C."/>
            <person name="Cuomo C."/>
            <person name="Burger G."/>
            <person name="Gray M.W."/>
            <person name="Holland P.W.H."/>
            <person name="King N."/>
            <person name="Lang F.B.F."/>
            <person name="Roger A.J."/>
            <person name="Ruiz-Trillo I."/>
            <person name="Young S.K."/>
            <person name="Zeng Q."/>
            <person name="Gargeya S."/>
            <person name="Alvarado L."/>
            <person name="Berlin A."/>
            <person name="Chapman S.B."/>
            <person name="Chen Z."/>
            <person name="Freedman E."/>
            <person name="Gellesch M."/>
            <person name="Goldberg J."/>
            <person name="Griggs A."/>
            <person name="Gujja S."/>
            <person name="Heilman E."/>
            <person name="Heiman D."/>
            <person name="Howarth C."/>
            <person name="Mehta T."/>
            <person name="Neiman D."/>
            <person name="Pearson M."/>
            <person name="Roberts A."/>
            <person name="Saif S."/>
            <person name="Shea T."/>
            <person name="Shenoy N."/>
            <person name="Sisk P."/>
            <person name="Stolte C."/>
            <person name="Sykes S."/>
            <person name="White J."/>
            <person name="Yandava C."/>
            <person name="Haas B."/>
            <person name="Nusbaum C."/>
            <person name="Birren B."/>
        </authorList>
    </citation>
    <scope>NUCLEOTIDE SEQUENCE</scope>
    <source>
        <strain evidence="23">ATCC 30864</strain>
    </source>
</reference>
<feature type="transmembrane region" description="Helical" evidence="20">
    <location>
        <begin position="53"/>
        <end position="73"/>
    </location>
</feature>
<evidence type="ECO:0000256" key="4">
    <source>
        <dbReference type="ARBA" id="ARBA00004638"/>
    </source>
</evidence>
<dbReference type="GO" id="GO:0006882">
    <property type="term" value="P:intracellular zinc ion homeostasis"/>
    <property type="evidence" value="ECO:0007669"/>
    <property type="project" value="InterPro"/>
</dbReference>
<evidence type="ECO:0000313" key="22">
    <source>
        <dbReference type="EMBL" id="KJE97998.1"/>
    </source>
</evidence>
<feature type="transmembrane region" description="Helical" evidence="20">
    <location>
        <begin position="577"/>
        <end position="600"/>
    </location>
</feature>
<dbReference type="InterPro" id="IPR002524">
    <property type="entry name" value="Cation_efflux"/>
</dbReference>
<evidence type="ECO:0000256" key="10">
    <source>
        <dbReference type="ARBA" id="ARBA00022989"/>
    </source>
</evidence>
<feature type="transmembrane region" description="Helical" evidence="20">
    <location>
        <begin position="444"/>
        <end position="462"/>
    </location>
</feature>
<evidence type="ECO:0000313" key="23">
    <source>
        <dbReference type="Proteomes" id="UP000008743"/>
    </source>
</evidence>
<feature type="transmembrane region" description="Helical" evidence="20">
    <location>
        <begin position="313"/>
        <end position="332"/>
    </location>
</feature>
<feature type="transmembrane region" description="Helical" evidence="20">
    <location>
        <begin position="474"/>
        <end position="496"/>
    </location>
</feature>
<dbReference type="AlphaFoldDB" id="A0A0D2WYH5"/>
<dbReference type="RefSeq" id="XP_004342658.1">
    <property type="nucleotide sequence ID" value="XM_004342609.2"/>
</dbReference>
<evidence type="ECO:0000256" key="13">
    <source>
        <dbReference type="ARBA" id="ARBA00023136"/>
    </source>
</evidence>
<dbReference type="GO" id="GO:0032580">
    <property type="term" value="C:Golgi cisterna membrane"/>
    <property type="evidence" value="ECO:0007669"/>
    <property type="project" value="UniProtKB-SubCell"/>
</dbReference>
<dbReference type="InterPro" id="IPR027469">
    <property type="entry name" value="Cation_efflux_TMD_sf"/>
</dbReference>
<dbReference type="GO" id="GO:0046872">
    <property type="term" value="F:metal ion binding"/>
    <property type="evidence" value="ECO:0007669"/>
    <property type="project" value="UniProtKB-KW"/>
</dbReference>
<dbReference type="GO" id="GO:0012507">
    <property type="term" value="C:ER to Golgi transport vesicle membrane"/>
    <property type="evidence" value="ECO:0007669"/>
    <property type="project" value="UniProtKB-SubCell"/>
</dbReference>
<evidence type="ECO:0000256" key="8">
    <source>
        <dbReference type="ARBA" id="ARBA00022723"/>
    </source>
</evidence>
<dbReference type="InterPro" id="IPR058533">
    <property type="entry name" value="Cation_efflux_TM"/>
</dbReference>
<evidence type="ECO:0000256" key="5">
    <source>
        <dbReference type="ARBA" id="ARBA00022448"/>
    </source>
</evidence>
<dbReference type="InterPro" id="IPR045316">
    <property type="entry name" value="Msc2-like"/>
</dbReference>
<dbReference type="OMA" id="ERHACHI"/>
<feature type="transmembrane region" description="Helical" evidence="20">
    <location>
        <begin position="276"/>
        <end position="301"/>
    </location>
</feature>
<dbReference type="GO" id="GO:1904257">
    <property type="term" value="P:zinc ion import into Golgi lumen"/>
    <property type="evidence" value="ECO:0007669"/>
    <property type="project" value="TreeGrafter"/>
</dbReference>
<comment type="catalytic activity">
    <reaction evidence="18">
        <text>Zn(2+)(in) + 2 H(+)(out) = Zn(2+)(out) + 2 H(+)(in)</text>
        <dbReference type="Rhea" id="RHEA:72627"/>
        <dbReference type="ChEBI" id="CHEBI:15378"/>
        <dbReference type="ChEBI" id="CHEBI:29105"/>
    </reaction>
</comment>
<feature type="transmembrane region" description="Helical" evidence="20">
    <location>
        <begin position="606"/>
        <end position="626"/>
    </location>
</feature>
<keyword evidence="8" id="KW-0479">Metal-binding</keyword>
<dbReference type="Pfam" id="PF01545">
    <property type="entry name" value="Cation_efflux"/>
    <property type="match status" value="1"/>
</dbReference>
<dbReference type="Proteomes" id="UP000008743">
    <property type="component" value="Unassembled WGS sequence"/>
</dbReference>
<comment type="subunit">
    <text evidence="14">Heterodimer with SLC30A6/ZNT6; form a functional zinc ion transmembrane transporter.</text>
</comment>
<evidence type="ECO:0000259" key="21">
    <source>
        <dbReference type="Pfam" id="PF01545"/>
    </source>
</evidence>
<dbReference type="PANTHER" id="PTHR45755">
    <property type="match status" value="1"/>
</dbReference>
<feature type="transmembrane region" description="Helical" evidence="20">
    <location>
        <begin position="516"/>
        <end position="534"/>
    </location>
</feature>
<evidence type="ECO:0000256" key="16">
    <source>
        <dbReference type="ARBA" id="ARBA00042038"/>
    </source>
</evidence>
<dbReference type="Gene3D" id="1.20.1510.10">
    <property type="entry name" value="Cation efflux protein transmembrane domain"/>
    <property type="match status" value="1"/>
</dbReference>
<dbReference type="PhylomeDB" id="A0A0D2WYH5"/>
<dbReference type="NCBIfam" id="TIGR01297">
    <property type="entry name" value="CDF"/>
    <property type="match status" value="1"/>
</dbReference>
<feature type="transmembrane region" description="Helical" evidence="20">
    <location>
        <begin position="145"/>
        <end position="165"/>
    </location>
</feature>
<evidence type="ECO:0000256" key="17">
    <source>
        <dbReference type="ARBA" id="ARBA00042217"/>
    </source>
</evidence>
<keyword evidence="7 20" id="KW-0812">Transmembrane</keyword>
<sequence length="792" mass="84554">MSAGVGPSGVGPGGLSTTIAHSNSILDAAAVVLLFAKVTYASAVFMFSDYVHVVPPAVLILLVSAIASVVFFVLQRPFSSNKKSLTWRQLVRVAIYSVAGIASLGFWAHAIKYCGPLRAILLSNLGDALIGGIGSSLFKRGSKGGSTTSSGTWLIAVGIIVLLLFDSGSSGLRTLEVASHHDGEAGAEEHHTPEDGAHIKHHLQFPSSLSGISDNTVGIFLLLIAAVLSAFRKNAGRKLSVEVGGAKRLQAISSLFITGLSLPWALWSLGDVPEDFAILSVGTLLPCAYMAGIILVADFYAESYAFSRMDSLIAAKRGYLAAFLGALFYGFVWPTHAAPTMAVLAAFAIISLGLQVLSNSDTKDARDGQLLGFSSGLPMYSSFGAQNDTSGIQHLTLRQVLRQVLESKDSRQLFYFLCLNLIFMSVEFLYGYWTNSLGLMTDGFHMLFDCIALAVGLYAAVISKWKGTRTFSYGFGRVEILSGFVNGVFLVFISIFVFSEAVERVLTPPEVTTDRLLLVSVFGLCVNLVGMFAFSHAHSHGGAPCDHGHAHGGNDHGHAHGGGEPEEPKGNANMEGVFLHVLADTLGSVGVIISSLLIQFFGWHMADPVCSLFISVLIFLSVIPLLKNSSRHLLQQTPPDMEHALQSALQRVLQLDGVLGIRDPHFWNHAPSVMVGTVHVHIAAQASEGRVMAGVAQLLRGAGITELCVQIEKDYFYTFAGVRPVWYATSGQKPQLVLQQQQYQPALTSASGQQTPNSMSHPASPSVKKSQSQQWASALPSSGGGSHIINLS</sequence>
<organism evidence="22 23">
    <name type="scientific">Capsaspora owczarzaki (strain ATCC 30864)</name>
    <dbReference type="NCBI Taxonomy" id="595528"/>
    <lineage>
        <taxon>Eukaryota</taxon>
        <taxon>Filasterea</taxon>
        <taxon>Capsaspora</taxon>
    </lineage>
</organism>
<dbReference type="FunFam" id="1.20.1510.10:FF:000014">
    <property type="entry name" value="Cation efflux protein/ zinc transporter"/>
    <property type="match status" value="1"/>
</dbReference>
<protein>
    <recommendedName>
        <fullName evidence="15">Proton-coupled zinc antiporter SLC30A5</fullName>
    </recommendedName>
    <alternativeName>
        <fullName evidence="17">Solute carrier family 30 member 5</fullName>
    </alternativeName>
    <alternativeName>
        <fullName evidence="16">Zinc transporter 5</fullName>
    </alternativeName>
</protein>
<dbReference type="PANTHER" id="PTHR45755:SF1">
    <property type="entry name" value="PROTON-COUPLED ZINC ANTIPORTER SLC30A5"/>
    <property type="match status" value="1"/>
</dbReference>
<gene>
    <name evidence="22" type="ORF">CAOG_008057</name>
</gene>
<evidence type="ECO:0000256" key="18">
    <source>
        <dbReference type="ARBA" id="ARBA00048349"/>
    </source>
</evidence>
<feature type="transmembrane region" description="Helical" evidence="20">
    <location>
        <begin position="93"/>
        <end position="111"/>
    </location>
</feature>
<dbReference type="eggNOG" id="KOG1484">
    <property type="taxonomic scope" value="Eukaryota"/>
</dbReference>
<proteinExistence type="predicted"/>
<evidence type="ECO:0000256" key="2">
    <source>
        <dbReference type="ARBA" id="ARBA00004205"/>
    </source>
</evidence>
<keyword evidence="9" id="KW-0862">Zinc</keyword>
<feature type="transmembrane region" description="Helical" evidence="20">
    <location>
        <begin position="117"/>
        <end position="138"/>
    </location>
</feature>
<evidence type="ECO:0000256" key="15">
    <source>
        <dbReference type="ARBA" id="ARBA00040846"/>
    </source>
</evidence>
<accession>A0A0D2WYH5</accession>
<keyword evidence="6" id="KW-0050">Antiport</keyword>
<evidence type="ECO:0000256" key="6">
    <source>
        <dbReference type="ARBA" id="ARBA00022449"/>
    </source>
</evidence>
<dbReference type="EMBL" id="KE346376">
    <property type="protein sequence ID" value="KJE97998.1"/>
    <property type="molecule type" value="Genomic_DNA"/>
</dbReference>
<evidence type="ECO:0000256" key="12">
    <source>
        <dbReference type="ARBA" id="ARBA00023065"/>
    </source>
</evidence>
<evidence type="ECO:0000256" key="1">
    <source>
        <dbReference type="ARBA" id="ARBA00004166"/>
    </source>
</evidence>
<feature type="transmembrane region" description="Helical" evidence="20">
    <location>
        <begin position="251"/>
        <end position="270"/>
    </location>
</feature>
<feature type="region of interest" description="Disordered" evidence="19">
    <location>
        <begin position="747"/>
        <end position="792"/>
    </location>
</feature>
<feature type="region of interest" description="Disordered" evidence="19">
    <location>
        <begin position="546"/>
        <end position="569"/>
    </location>
</feature>
<evidence type="ECO:0000256" key="19">
    <source>
        <dbReference type="SAM" id="MobiDB-lite"/>
    </source>
</evidence>
<keyword evidence="23" id="KW-1185">Reference proteome</keyword>
<feature type="transmembrane region" description="Helical" evidence="20">
    <location>
        <begin position="338"/>
        <end position="357"/>
    </location>
</feature>
<evidence type="ECO:0000256" key="11">
    <source>
        <dbReference type="ARBA" id="ARBA00023034"/>
    </source>
</evidence>
<dbReference type="GO" id="GO:0015297">
    <property type="term" value="F:antiporter activity"/>
    <property type="evidence" value="ECO:0007669"/>
    <property type="project" value="UniProtKB-KW"/>
</dbReference>
<name>A0A0D2WYH5_CAPO3</name>
<evidence type="ECO:0000256" key="3">
    <source>
        <dbReference type="ARBA" id="ARBA00004557"/>
    </source>
</evidence>
<keyword evidence="11" id="KW-0333">Golgi apparatus</keyword>
<feature type="domain" description="Cation efflux protein transmembrane" evidence="21">
    <location>
        <begin position="413"/>
        <end position="634"/>
    </location>
</feature>
<dbReference type="SUPFAM" id="SSF161111">
    <property type="entry name" value="Cation efflux protein transmembrane domain-like"/>
    <property type="match status" value="1"/>
</dbReference>
<dbReference type="STRING" id="595528.A0A0D2WYH5"/>
<evidence type="ECO:0000256" key="20">
    <source>
        <dbReference type="SAM" id="Phobius"/>
    </source>
</evidence>